<dbReference type="Proteomes" id="UP000008068">
    <property type="component" value="Unassembled WGS sequence"/>
</dbReference>
<dbReference type="EMBL" id="GL379979">
    <property type="protein sequence ID" value="EGT39994.1"/>
    <property type="molecule type" value="Genomic_DNA"/>
</dbReference>
<feature type="signal peptide" evidence="2">
    <location>
        <begin position="1"/>
        <end position="22"/>
    </location>
</feature>
<feature type="compositionally biased region" description="Basic and acidic residues" evidence="1">
    <location>
        <begin position="201"/>
        <end position="211"/>
    </location>
</feature>
<gene>
    <name evidence="3" type="ORF">CAEBREN_23890</name>
</gene>
<dbReference type="HOGENOM" id="CLU_1305822_0_0_1"/>
<feature type="compositionally biased region" description="Basic residues" evidence="1">
    <location>
        <begin position="180"/>
        <end position="200"/>
    </location>
</feature>
<feature type="region of interest" description="Disordered" evidence="1">
    <location>
        <begin position="162"/>
        <end position="211"/>
    </location>
</feature>
<accession>G0NYA0</accession>
<dbReference type="InParanoid" id="G0NYA0"/>
<keyword evidence="4" id="KW-1185">Reference proteome</keyword>
<protein>
    <submittedName>
        <fullName evidence="3">Uncharacterized protein</fullName>
    </submittedName>
</protein>
<reference evidence="4" key="1">
    <citation type="submission" date="2011-07" db="EMBL/GenBank/DDBJ databases">
        <authorList>
            <consortium name="Caenorhabditis brenneri Sequencing and Analysis Consortium"/>
            <person name="Wilson R.K."/>
        </authorList>
    </citation>
    <scope>NUCLEOTIDE SEQUENCE [LARGE SCALE GENOMIC DNA]</scope>
    <source>
        <strain evidence="4">PB2801</strain>
    </source>
</reference>
<proteinExistence type="predicted"/>
<name>G0NYA0_CAEBE</name>
<evidence type="ECO:0000313" key="4">
    <source>
        <dbReference type="Proteomes" id="UP000008068"/>
    </source>
</evidence>
<keyword evidence="2" id="KW-0732">Signal</keyword>
<organism evidence="4">
    <name type="scientific">Caenorhabditis brenneri</name>
    <name type="common">Nematode worm</name>
    <dbReference type="NCBI Taxonomy" id="135651"/>
    <lineage>
        <taxon>Eukaryota</taxon>
        <taxon>Metazoa</taxon>
        <taxon>Ecdysozoa</taxon>
        <taxon>Nematoda</taxon>
        <taxon>Chromadorea</taxon>
        <taxon>Rhabditida</taxon>
        <taxon>Rhabditina</taxon>
        <taxon>Rhabditomorpha</taxon>
        <taxon>Rhabditoidea</taxon>
        <taxon>Rhabditidae</taxon>
        <taxon>Peloderinae</taxon>
        <taxon>Caenorhabditis</taxon>
    </lineage>
</organism>
<sequence>MLGLLFALIILNLKGPPPPSQADPTIQGPPPPPATAQKKFLVRRFVAGNDYRTAYEALLKGFNGRRLIKIEDGLKILNEFKSSETIPKRCSSNERMPELLSGTSKVSHCEDFFLNRFVVLGLKKTQEARLNNQEEINSSQKRRVIIRGMHLYEIPINAAKQKSLPTRSTKRAANGPKDYKVRRIQSGKKTTGRKGTKGTKKPNDKKSSNKT</sequence>
<evidence type="ECO:0000313" key="3">
    <source>
        <dbReference type="EMBL" id="EGT39994.1"/>
    </source>
</evidence>
<evidence type="ECO:0000256" key="2">
    <source>
        <dbReference type="SAM" id="SignalP"/>
    </source>
</evidence>
<feature type="chain" id="PRO_5003406486" evidence="2">
    <location>
        <begin position="23"/>
        <end position="211"/>
    </location>
</feature>
<evidence type="ECO:0000256" key="1">
    <source>
        <dbReference type="SAM" id="MobiDB-lite"/>
    </source>
</evidence>
<dbReference type="AlphaFoldDB" id="G0NYA0"/>